<dbReference type="PANTHER" id="PTHR16943">
    <property type="entry name" value="2-METHYLCITRATE DEHYDRATASE-RELATED"/>
    <property type="match status" value="1"/>
</dbReference>
<evidence type="ECO:0000259" key="3">
    <source>
        <dbReference type="Pfam" id="PF19305"/>
    </source>
</evidence>
<dbReference type="Pfam" id="PF19305">
    <property type="entry name" value="MmgE_PrpD_C"/>
    <property type="match status" value="1"/>
</dbReference>
<dbReference type="GO" id="GO:0016829">
    <property type="term" value="F:lyase activity"/>
    <property type="evidence" value="ECO:0007669"/>
    <property type="project" value="InterPro"/>
</dbReference>
<keyword evidence="5" id="KW-1185">Reference proteome</keyword>
<evidence type="ECO:0000259" key="2">
    <source>
        <dbReference type="Pfam" id="PF03972"/>
    </source>
</evidence>
<dbReference type="InterPro" id="IPR045337">
    <property type="entry name" value="MmgE_PrpD_C"/>
</dbReference>
<dbReference type="Proteomes" id="UP000199208">
    <property type="component" value="Unassembled WGS sequence"/>
</dbReference>
<dbReference type="InterPro" id="IPR036148">
    <property type="entry name" value="MmgE/PrpD_sf"/>
</dbReference>
<dbReference type="STRING" id="1120920.SAMN03080599_03046"/>
<sequence length="450" mass="48469">MYELEILAGFIHDLKLENLDKKVIDAAKLCVLDTFGAAAGATRDPLIQKIVSTYQSLYPGGGDAAVWGFEKKMPFLQAAFLNGMMGHRLELDDVHTSSKTHIGTVVVPAAFALSQHLDLTGAQFLEAVICGYEVMSRIGMGFGVSSHRNRGWHVTSTAGTFGAAAAAAKLLGLDAEKTVHALGMAGTQSFGVWAFLEDSASSKILHPGRAAVSGIEAALLAKSGMTGPTKILSAFDGGLFKAMSDEYSYTAVTEGLGKDFEILKVDIKPYPCCRSTHCAIDAALYLSGHYPIASDEIKKIEVETYLVGYKQCGLTEGSLKPKTPVDAKFSIPYTVAAALLKGTVNIESFLPEAIQDPAVQSLLSKVEVRPEETFTSRYPKHWGCRAIITMNSGDTYETEIKDALGSVDQPLTPEDLNKKVEPLIKVAYDDPKMIIQSFLEIEALKLSDMA</sequence>
<dbReference type="InterPro" id="IPR042188">
    <property type="entry name" value="MmgE/PrpD_sf_2"/>
</dbReference>
<name>A0A1G5S5W6_9FIRM</name>
<gene>
    <name evidence="4" type="ORF">SAMN03080599_03046</name>
</gene>
<dbReference type="PANTHER" id="PTHR16943:SF8">
    <property type="entry name" value="2-METHYLCITRATE DEHYDRATASE"/>
    <property type="match status" value="1"/>
</dbReference>
<dbReference type="InterPro" id="IPR042183">
    <property type="entry name" value="MmgE/PrpD_sf_1"/>
</dbReference>
<evidence type="ECO:0000313" key="4">
    <source>
        <dbReference type="EMBL" id="SCZ81802.1"/>
    </source>
</evidence>
<feature type="domain" description="MmgE/PrpD C-terminal" evidence="3">
    <location>
        <begin position="270"/>
        <end position="432"/>
    </location>
</feature>
<accession>A0A1G5S5W6</accession>
<dbReference type="OrthoDB" id="9791416at2"/>
<dbReference type="Gene3D" id="1.10.4100.10">
    <property type="entry name" value="2-methylcitrate dehydratase PrpD"/>
    <property type="match status" value="1"/>
</dbReference>
<organism evidence="4 5">
    <name type="scientific">Acidaminobacter hydrogenoformans DSM 2784</name>
    <dbReference type="NCBI Taxonomy" id="1120920"/>
    <lineage>
        <taxon>Bacteria</taxon>
        <taxon>Bacillati</taxon>
        <taxon>Bacillota</taxon>
        <taxon>Clostridia</taxon>
        <taxon>Peptostreptococcales</taxon>
        <taxon>Acidaminobacteraceae</taxon>
        <taxon>Acidaminobacter</taxon>
    </lineage>
</organism>
<evidence type="ECO:0000313" key="5">
    <source>
        <dbReference type="Proteomes" id="UP000199208"/>
    </source>
</evidence>
<feature type="domain" description="MmgE/PrpD N-terminal" evidence="2">
    <location>
        <begin position="6"/>
        <end position="247"/>
    </location>
</feature>
<dbReference type="InterPro" id="IPR005656">
    <property type="entry name" value="MmgE_PrpD"/>
</dbReference>
<dbReference type="InterPro" id="IPR045336">
    <property type="entry name" value="MmgE_PrpD_N"/>
</dbReference>
<evidence type="ECO:0000256" key="1">
    <source>
        <dbReference type="ARBA" id="ARBA00006174"/>
    </source>
</evidence>
<protein>
    <submittedName>
        <fullName evidence="4">2-methylcitrate dehydratase PrpD</fullName>
    </submittedName>
</protein>
<dbReference type="Gene3D" id="3.30.1330.120">
    <property type="entry name" value="2-methylcitrate dehydratase PrpD"/>
    <property type="match status" value="1"/>
</dbReference>
<dbReference type="SUPFAM" id="SSF103378">
    <property type="entry name" value="2-methylcitrate dehydratase PrpD"/>
    <property type="match status" value="1"/>
</dbReference>
<comment type="similarity">
    <text evidence="1">Belongs to the PrpD family.</text>
</comment>
<dbReference type="Pfam" id="PF03972">
    <property type="entry name" value="MmgE_PrpD_N"/>
    <property type="match status" value="1"/>
</dbReference>
<reference evidence="4 5" key="1">
    <citation type="submission" date="2016-10" db="EMBL/GenBank/DDBJ databases">
        <authorList>
            <person name="de Groot N.N."/>
        </authorList>
    </citation>
    <scope>NUCLEOTIDE SEQUENCE [LARGE SCALE GENOMIC DNA]</scope>
    <source>
        <strain evidence="4 5">DSM 2784</strain>
    </source>
</reference>
<dbReference type="AlphaFoldDB" id="A0A1G5S5W6"/>
<dbReference type="RefSeq" id="WP_092592969.1">
    <property type="nucleotide sequence ID" value="NZ_FMWL01000023.1"/>
</dbReference>
<dbReference type="EMBL" id="FMWL01000023">
    <property type="protein sequence ID" value="SCZ81802.1"/>
    <property type="molecule type" value="Genomic_DNA"/>
</dbReference>
<proteinExistence type="inferred from homology"/>